<proteinExistence type="predicted"/>
<dbReference type="EMBL" id="BGZK01000033">
    <property type="protein sequence ID" value="GBP08910.1"/>
    <property type="molecule type" value="Genomic_DNA"/>
</dbReference>
<accession>A0A4C1T5Q6</accession>
<dbReference type="AlphaFoldDB" id="A0A4C1T5Q6"/>
<feature type="compositionally biased region" description="Basic residues" evidence="1">
    <location>
        <begin position="10"/>
        <end position="24"/>
    </location>
</feature>
<sequence length="86" mass="9603">MGTVPARPPGMRRRSPAPRRRRTRGTSPSARAPAPPPAVFGCRFAEAHALYYYYPMLTDMYSLSYAGRARRTAEPLLGARGPRLNR</sequence>
<reference evidence="2 3" key="1">
    <citation type="journal article" date="2019" name="Commun. Biol.">
        <title>The bagworm genome reveals a unique fibroin gene that provides high tensile strength.</title>
        <authorList>
            <person name="Kono N."/>
            <person name="Nakamura H."/>
            <person name="Ohtoshi R."/>
            <person name="Tomita M."/>
            <person name="Numata K."/>
            <person name="Arakawa K."/>
        </authorList>
    </citation>
    <scope>NUCLEOTIDE SEQUENCE [LARGE SCALE GENOMIC DNA]</scope>
</reference>
<evidence type="ECO:0000313" key="3">
    <source>
        <dbReference type="Proteomes" id="UP000299102"/>
    </source>
</evidence>
<name>A0A4C1T5Q6_EUMVA</name>
<keyword evidence="3" id="KW-1185">Reference proteome</keyword>
<comment type="caution">
    <text evidence="2">The sequence shown here is derived from an EMBL/GenBank/DDBJ whole genome shotgun (WGS) entry which is preliminary data.</text>
</comment>
<evidence type="ECO:0000256" key="1">
    <source>
        <dbReference type="SAM" id="MobiDB-lite"/>
    </source>
</evidence>
<gene>
    <name evidence="2" type="ORF">EVAR_78296_1</name>
</gene>
<organism evidence="2 3">
    <name type="scientific">Eumeta variegata</name>
    <name type="common">Bagworm moth</name>
    <name type="synonym">Eumeta japonica</name>
    <dbReference type="NCBI Taxonomy" id="151549"/>
    <lineage>
        <taxon>Eukaryota</taxon>
        <taxon>Metazoa</taxon>
        <taxon>Ecdysozoa</taxon>
        <taxon>Arthropoda</taxon>
        <taxon>Hexapoda</taxon>
        <taxon>Insecta</taxon>
        <taxon>Pterygota</taxon>
        <taxon>Neoptera</taxon>
        <taxon>Endopterygota</taxon>
        <taxon>Lepidoptera</taxon>
        <taxon>Glossata</taxon>
        <taxon>Ditrysia</taxon>
        <taxon>Tineoidea</taxon>
        <taxon>Psychidae</taxon>
        <taxon>Oiketicinae</taxon>
        <taxon>Eumeta</taxon>
    </lineage>
</organism>
<feature type="region of interest" description="Disordered" evidence="1">
    <location>
        <begin position="1"/>
        <end position="37"/>
    </location>
</feature>
<protein>
    <submittedName>
        <fullName evidence="2">Uncharacterized protein</fullName>
    </submittedName>
</protein>
<dbReference type="Proteomes" id="UP000299102">
    <property type="component" value="Unassembled WGS sequence"/>
</dbReference>
<evidence type="ECO:0000313" key="2">
    <source>
        <dbReference type="EMBL" id="GBP08910.1"/>
    </source>
</evidence>